<evidence type="ECO:0000313" key="2">
    <source>
        <dbReference type="Proteomes" id="UP000549765"/>
    </source>
</evidence>
<keyword evidence="2" id="KW-1185">Reference proteome</keyword>
<name>A0A7X6N4A0_9LACO</name>
<protein>
    <submittedName>
        <fullName evidence="1">Uncharacterized protein</fullName>
    </submittedName>
</protein>
<comment type="caution">
    <text evidence="1">The sequence shown here is derived from an EMBL/GenBank/DDBJ whole genome shotgun (WGS) entry which is preliminary data.</text>
</comment>
<organism evidence="1 2">
    <name type="scientific">Periweissella fabalis</name>
    <dbReference type="NCBI Taxonomy" id="1070421"/>
    <lineage>
        <taxon>Bacteria</taxon>
        <taxon>Bacillati</taxon>
        <taxon>Bacillota</taxon>
        <taxon>Bacilli</taxon>
        <taxon>Lactobacillales</taxon>
        <taxon>Lactobacillaceae</taxon>
        <taxon>Periweissella</taxon>
    </lineage>
</organism>
<evidence type="ECO:0000313" key="1">
    <source>
        <dbReference type="EMBL" id="NKZ25012.1"/>
    </source>
</evidence>
<proteinExistence type="predicted"/>
<dbReference type="EMBL" id="JAAXPN010000014">
    <property type="protein sequence ID" value="NKZ25012.1"/>
    <property type="molecule type" value="Genomic_DNA"/>
</dbReference>
<reference evidence="1 2" key="1">
    <citation type="submission" date="2020-04" db="EMBL/GenBank/DDBJ databases">
        <title>MicrobeNet Type strains.</title>
        <authorList>
            <person name="Nicholson A.C."/>
        </authorList>
    </citation>
    <scope>NUCLEOTIDE SEQUENCE [LARGE SCALE GENOMIC DNA]</scope>
    <source>
        <strain evidence="1 2">CCUG 61472</strain>
    </source>
</reference>
<gene>
    <name evidence="1" type="ORF">HF964_09475</name>
</gene>
<accession>A0A7X6N4A0</accession>
<dbReference type="Proteomes" id="UP000549765">
    <property type="component" value="Unassembled WGS sequence"/>
</dbReference>
<sequence>MKQLKIAKHEDSLIYVKSNLDLLPSYSDLQSYEKYLYDTYETDYEQDRIHEVYSLLVNELLERIEIFEKVE</sequence>
<dbReference type="RefSeq" id="WP_168722803.1">
    <property type="nucleotide sequence ID" value="NZ_JAAXPN010000014.1"/>
</dbReference>
<dbReference type="AlphaFoldDB" id="A0A7X6N4A0"/>